<evidence type="ECO:0000256" key="2">
    <source>
        <dbReference type="ARBA" id="ARBA00023125"/>
    </source>
</evidence>
<sequence length="787" mass="90993">MQPRLSLIHTLGAIKTPIVILNGLPGSGKSVVLKQLAQYLNRDIRTSLPEPADHPSGAELFWDPVSGAFQQHLQQVLHRLPSLEQRGQTLFMTACWVGENHWLSSALLYQKVTVIEQQQLFMSEHEIQALLPEANASEVWLQTAGWPVLVANWDNIAAQRVRHSWLDFMQTRILPQLPFHEQRLLVALAFCPVLKQSAIHAEPLNIETMAPLVQLNSLAELRLGVPYLRAVLKEIASKEVRLFQGAMRVVSKHYQQSGQRLEAIQTAIESNNLDLALQWFKHSGGGMYGYYHGFQELDKVLALFPELMLSQELHLAWANMLSLLKSQQFLQAQHFLEKLSLDSSGHFESQEDRGIVALMKSKQRAYFSPQTSAQQLLQHRQLEKELAGHDGALMSYYASASVTHSNNGEWFQASVYQDKELALAQKHDIPYLIFYCHFNKARFDLRMGYPERALSNIEQADIALKRVSYYPTLTFERNFVDLVSGIHQLMSGNMQKAAKLWDKVATLRKHSEIWPDFLMQFHLFGLCTKLLEHSMDDAYRLHDELRYEYQLSFTDDSGNVFFSLLHILILQQQERWVDAQKYLDMLNATPERLSANVRELHHYLALRNQVGLICIHQQKRAVAPLDNSIQTTPLMEIASEIQHIKLLWFKREYSKMQSPLADLLVRCYRLQFWFVLLLESQWLNAAVQWLWKKEKQRHLNTQLEEATRAWQLRHQALSIQTEIEELSAKQLQVIQRLAEGLSNKQIAQYCGISESTVKFHLKNLFKQYQIKNRQALLALAKSKKWIK</sequence>
<reference evidence="5 7" key="1">
    <citation type="submission" date="2016-10" db="EMBL/GenBank/DDBJ databases">
        <authorList>
            <person name="de Groot N.N."/>
        </authorList>
    </citation>
    <scope>NUCLEOTIDE SEQUENCE [LARGE SCALE GENOMIC DNA]</scope>
    <source>
        <strain evidence="5 7">CGMCC 1.10228</strain>
    </source>
</reference>
<proteinExistence type="predicted"/>
<dbReference type="PANTHER" id="PTHR44688">
    <property type="entry name" value="DNA-BINDING TRANSCRIPTIONAL ACTIVATOR DEVR_DOSR"/>
    <property type="match status" value="1"/>
</dbReference>
<organism evidence="5 7">
    <name type="scientific">Vibrio xiamenensis</name>
    <dbReference type="NCBI Taxonomy" id="861298"/>
    <lineage>
        <taxon>Bacteria</taxon>
        <taxon>Pseudomonadati</taxon>
        <taxon>Pseudomonadota</taxon>
        <taxon>Gammaproteobacteria</taxon>
        <taxon>Vibrionales</taxon>
        <taxon>Vibrionaceae</taxon>
        <taxon>Vibrio</taxon>
    </lineage>
</organism>
<dbReference type="SMART" id="SM00421">
    <property type="entry name" value="HTH_LUXR"/>
    <property type="match status" value="1"/>
</dbReference>
<dbReference type="Pfam" id="PF00196">
    <property type="entry name" value="GerE"/>
    <property type="match status" value="1"/>
</dbReference>
<keyword evidence="3" id="KW-0804">Transcription</keyword>
<dbReference type="SUPFAM" id="SSF52540">
    <property type="entry name" value="P-loop containing nucleoside triphosphate hydrolases"/>
    <property type="match status" value="1"/>
</dbReference>
<protein>
    <submittedName>
        <fullName evidence="5">Regulatory protein, luxR family</fullName>
    </submittedName>
</protein>
<dbReference type="CDD" id="cd06170">
    <property type="entry name" value="LuxR_C_like"/>
    <property type="match status" value="1"/>
</dbReference>
<dbReference type="SUPFAM" id="SSF46894">
    <property type="entry name" value="C-terminal effector domain of the bipartite response regulators"/>
    <property type="match status" value="1"/>
</dbReference>
<dbReference type="STRING" id="861298.SAMN04488136_102208"/>
<dbReference type="EMBL" id="FNDD01000004">
    <property type="protein sequence ID" value="SDG87405.1"/>
    <property type="molecule type" value="Genomic_DNA"/>
</dbReference>
<dbReference type="Gene3D" id="1.10.10.10">
    <property type="entry name" value="Winged helix-like DNA-binding domain superfamily/Winged helix DNA-binding domain"/>
    <property type="match status" value="1"/>
</dbReference>
<dbReference type="Proteomes" id="UP000198854">
    <property type="component" value="Unassembled WGS sequence"/>
</dbReference>
<accession>A0A1G7WXV3</accession>
<dbReference type="AlphaFoldDB" id="A0A1G7WXV3"/>
<dbReference type="GO" id="GO:0003677">
    <property type="term" value="F:DNA binding"/>
    <property type="evidence" value="ECO:0007669"/>
    <property type="project" value="UniProtKB-KW"/>
</dbReference>
<dbReference type="InterPro" id="IPR027417">
    <property type="entry name" value="P-loop_NTPase"/>
</dbReference>
<feature type="domain" description="HTH luxR-type" evidence="4">
    <location>
        <begin position="719"/>
        <end position="784"/>
    </location>
</feature>
<dbReference type="GO" id="GO:0006355">
    <property type="term" value="P:regulation of DNA-templated transcription"/>
    <property type="evidence" value="ECO:0007669"/>
    <property type="project" value="InterPro"/>
</dbReference>
<dbReference type="InterPro" id="IPR000792">
    <property type="entry name" value="Tscrpt_reg_LuxR_C"/>
</dbReference>
<evidence type="ECO:0000313" key="5">
    <source>
        <dbReference type="EMBL" id="SDG76150.1"/>
    </source>
</evidence>
<dbReference type="PRINTS" id="PR00038">
    <property type="entry name" value="HTHLUXR"/>
</dbReference>
<evidence type="ECO:0000256" key="1">
    <source>
        <dbReference type="ARBA" id="ARBA00023015"/>
    </source>
</evidence>
<evidence type="ECO:0000313" key="6">
    <source>
        <dbReference type="EMBL" id="SDG87405.1"/>
    </source>
</evidence>
<keyword evidence="1" id="KW-0805">Transcription regulation</keyword>
<gene>
    <name evidence="5" type="ORF">SAMN04488136_102208</name>
    <name evidence="6" type="ORF">SAMN04488136_10412</name>
</gene>
<evidence type="ECO:0000256" key="3">
    <source>
        <dbReference type="ARBA" id="ARBA00023163"/>
    </source>
</evidence>
<dbReference type="InterPro" id="IPR016032">
    <property type="entry name" value="Sig_transdc_resp-reg_C-effctor"/>
</dbReference>
<evidence type="ECO:0000313" key="7">
    <source>
        <dbReference type="Proteomes" id="UP000198854"/>
    </source>
</evidence>
<keyword evidence="2" id="KW-0238">DNA-binding</keyword>
<dbReference type="EMBL" id="FNDD01000002">
    <property type="protein sequence ID" value="SDG76150.1"/>
    <property type="molecule type" value="Genomic_DNA"/>
</dbReference>
<evidence type="ECO:0000259" key="4">
    <source>
        <dbReference type="PROSITE" id="PS50043"/>
    </source>
</evidence>
<dbReference type="InterPro" id="IPR036388">
    <property type="entry name" value="WH-like_DNA-bd_sf"/>
</dbReference>
<dbReference type="PROSITE" id="PS50043">
    <property type="entry name" value="HTH_LUXR_2"/>
    <property type="match status" value="1"/>
</dbReference>
<dbReference type="RefSeq" id="WP_093269286.1">
    <property type="nucleotide sequence ID" value="NZ_FNDD01000002.1"/>
</dbReference>
<dbReference type="PANTHER" id="PTHR44688:SF16">
    <property type="entry name" value="DNA-BINDING TRANSCRIPTIONAL ACTIVATOR DEVR_DOSR"/>
    <property type="match status" value="1"/>
</dbReference>
<keyword evidence="7" id="KW-1185">Reference proteome</keyword>
<dbReference type="OrthoDB" id="5851151at2"/>
<name>A0A1G7WXV3_9VIBR</name>